<evidence type="ECO:0000313" key="2">
    <source>
        <dbReference type="Proteomes" id="UP000238823"/>
    </source>
</evidence>
<organism evidence="1 2">
    <name type="scientific">Enhygromyxa salina</name>
    <dbReference type="NCBI Taxonomy" id="215803"/>
    <lineage>
        <taxon>Bacteria</taxon>
        <taxon>Pseudomonadati</taxon>
        <taxon>Myxococcota</taxon>
        <taxon>Polyangia</taxon>
        <taxon>Nannocystales</taxon>
        <taxon>Nannocystaceae</taxon>
        <taxon>Enhygromyxa</taxon>
    </lineage>
</organism>
<proteinExistence type="predicted"/>
<dbReference type="SUPFAM" id="SSF48371">
    <property type="entry name" value="ARM repeat"/>
    <property type="match status" value="1"/>
</dbReference>
<dbReference type="OrthoDB" id="5494927at2"/>
<evidence type="ECO:0008006" key="3">
    <source>
        <dbReference type="Google" id="ProtNLM"/>
    </source>
</evidence>
<evidence type="ECO:0000313" key="1">
    <source>
        <dbReference type="EMBL" id="PRQ07447.1"/>
    </source>
</evidence>
<protein>
    <recommendedName>
        <fullName evidence="3">TIGR02270 family protein</fullName>
    </recommendedName>
</protein>
<dbReference type="AlphaFoldDB" id="A0A2S9YQS5"/>
<dbReference type="EMBL" id="PVNL01000054">
    <property type="protein sequence ID" value="PRQ07447.1"/>
    <property type="molecule type" value="Genomic_DNA"/>
</dbReference>
<dbReference type="RefSeq" id="WP_146157682.1">
    <property type="nucleotide sequence ID" value="NZ_PVNL01000054.1"/>
</dbReference>
<sequence>MPLPPLPRTRSERILWSVLEEHFEDAQYLFLGWEDGLDRADTSLRELAIGPERRFAAHVRGLVHGGIPVVERLLFPAIRAAGAEQAFDERAQRATAALSILAQGVPGTERLIAAATEELAPESAAHLHRALQLWDAPGSDRALWEASLRTDANSWPAWLRTFAIRGQPADENMVNFCLRGDRAAVLAALAVVPDMAASVGDRVHDVLEYFLGSSDTEVRVAALRAGLQVGSHRAWGLCREWFESPAVPPAIIELIGVIGSAADHQALIKSVVDGHISEARVWALGFSGRPYAAHLCMQLLRHRDERIVRLAFEAFCAITGLPSDSPQVVVPELRPGDRDLADPDGEFAAKEAALDAAVEADAAAGLDPGVRRLPLPKPEAVEAWWSAANSRFDPRRRFWSGRVASLEVARSVYVNGPSRRRHLLGYEMTLRTRSRVQPSTRAFAARQLRQLNALAESTIDPQRGYLDI</sequence>
<dbReference type="Proteomes" id="UP000238823">
    <property type="component" value="Unassembled WGS sequence"/>
</dbReference>
<reference evidence="1 2" key="1">
    <citation type="submission" date="2018-03" db="EMBL/GenBank/DDBJ databases">
        <title>Draft Genome Sequences of the Obligatory Marine Myxobacteria Enhygromyxa salina SWB007.</title>
        <authorList>
            <person name="Poehlein A."/>
            <person name="Moghaddam J.A."/>
            <person name="Harms H."/>
            <person name="Alanjari M."/>
            <person name="Koenig G.M."/>
            <person name="Daniel R."/>
            <person name="Schaeberle T.F."/>
        </authorList>
    </citation>
    <scope>NUCLEOTIDE SEQUENCE [LARGE SCALE GENOMIC DNA]</scope>
    <source>
        <strain evidence="1 2">SWB007</strain>
    </source>
</reference>
<dbReference type="InterPro" id="IPR016024">
    <property type="entry name" value="ARM-type_fold"/>
</dbReference>
<comment type="caution">
    <text evidence="1">The sequence shown here is derived from an EMBL/GenBank/DDBJ whole genome shotgun (WGS) entry which is preliminary data.</text>
</comment>
<gene>
    <name evidence="1" type="ORF">ENSA7_28400</name>
</gene>
<name>A0A2S9YQS5_9BACT</name>
<accession>A0A2S9YQS5</accession>